<comment type="caution">
    <text evidence="1">The sequence shown here is derived from an EMBL/GenBank/DDBJ whole genome shotgun (WGS) entry which is preliminary data.</text>
</comment>
<gene>
    <name evidence="1" type="ORF">GCM10011376_29910</name>
</gene>
<reference evidence="2" key="1">
    <citation type="journal article" date="2019" name="Int. J. Syst. Evol. Microbiol.">
        <title>The Global Catalogue of Microorganisms (GCM) 10K type strain sequencing project: providing services to taxonomists for standard genome sequencing and annotation.</title>
        <authorList>
            <consortium name="The Broad Institute Genomics Platform"/>
            <consortium name="The Broad Institute Genome Sequencing Center for Infectious Disease"/>
            <person name="Wu L."/>
            <person name="Ma J."/>
        </authorList>
    </citation>
    <scope>NUCLEOTIDE SEQUENCE [LARGE SCALE GENOMIC DNA]</scope>
    <source>
        <strain evidence="2">CGMCC 1.12791</strain>
    </source>
</reference>
<evidence type="ECO:0000313" key="1">
    <source>
        <dbReference type="EMBL" id="GHE18381.1"/>
    </source>
</evidence>
<proteinExistence type="predicted"/>
<evidence type="ECO:0000313" key="2">
    <source>
        <dbReference type="Proteomes" id="UP000597341"/>
    </source>
</evidence>
<dbReference type="Proteomes" id="UP000597341">
    <property type="component" value="Unassembled WGS sequence"/>
</dbReference>
<organism evidence="1 2">
    <name type="scientific">Nocardioides flavus</name>
    <name type="common">ex Wang et al. 2016</name>
    <dbReference type="NCBI Taxonomy" id="2058780"/>
    <lineage>
        <taxon>Bacteria</taxon>
        <taxon>Bacillati</taxon>
        <taxon>Actinomycetota</taxon>
        <taxon>Actinomycetes</taxon>
        <taxon>Propionibacteriales</taxon>
        <taxon>Nocardioidaceae</taxon>
        <taxon>Nocardioides</taxon>
    </lineage>
</organism>
<protein>
    <submittedName>
        <fullName evidence="1">Uncharacterized protein</fullName>
    </submittedName>
</protein>
<sequence>MTETLGELVSTQTLGACAREFLGFSCLAGSGYACTCEDVKTAAVHVEDSKAGPVLVLHLELQQGILNTKPLVRAVHLTGYRAEWTQIGNGGLDHGVTLRVSYQLDRPENKALKAHVEEQGF</sequence>
<accession>A0ABQ3HMA7</accession>
<name>A0ABQ3HMA7_9ACTN</name>
<dbReference type="EMBL" id="BNAD01000010">
    <property type="protein sequence ID" value="GHE18381.1"/>
    <property type="molecule type" value="Genomic_DNA"/>
</dbReference>
<keyword evidence="2" id="KW-1185">Reference proteome</keyword>